<keyword evidence="2" id="KW-1185">Reference proteome</keyword>
<dbReference type="Proteomes" id="UP000596092">
    <property type="component" value="Chromosome"/>
</dbReference>
<dbReference type="RefSeq" id="WP_199262453.1">
    <property type="nucleotide sequence ID" value="NZ_CP054140.1"/>
</dbReference>
<sequence length="274" mass="29926">MAYTSGTASHYKELLSILATFAAANGWTILEQSETRIYLRGEGLSGLDEIYVGAEAYENTIAGYYNWRVAGAWGWRAGRAVDAHPMSSALRYLYLWNTAIPYWMFGHAGRLIVVVKVSHVYQMLYLGFGLPPATSNQYPYPLIIGGCGTSGTALYSATGNNNTMFWANNAPTGLICRPGGDWDQIGPANCPPLNVGWRFVSSVQPAVDGSYLLEEIFVTDSNRASIYCALDGIYRVSGFGNSAENIITVGGINYLVVPDVYRSAIENYCAVRMV</sequence>
<evidence type="ECO:0000313" key="1">
    <source>
        <dbReference type="EMBL" id="QQG66363.1"/>
    </source>
</evidence>
<gene>
    <name evidence="1" type="ORF">HP555_11030</name>
</gene>
<proteinExistence type="predicted"/>
<name>A0A7T6ARB8_9BACT</name>
<reference evidence="1 2" key="1">
    <citation type="submission" date="2020-05" db="EMBL/GenBank/DDBJ databases">
        <title>Complete genome of Desulfobulbus oligotrophicus.</title>
        <authorList>
            <person name="Podar M."/>
        </authorList>
    </citation>
    <scope>NUCLEOTIDE SEQUENCE [LARGE SCALE GENOMIC DNA]</scope>
    <source>
        <strain evidence="1 2">Prop6</strain>
    </source>
</reference>
<dbReference type="EMBL" id="CP054140">
    <property type="protein sequence ID" value="QQG66363.1"/>
    <property type="molecule type" value="Genomic_DNA"/>
</dbReference>
<dbReference type="AlphaFoldDB" id="A0A7T6ARB8"/>
<dbReference type="KEGG" id="dog:HP555_11030"/>
<organism evidence="1 2">
    <name type="scientific">Desulfobulbus oligotrophicus</name>
    <dbReference type="NCBI Taxonomy" id="1909699"/>
    <lineage>
        <taxon>Bacteria</taxon>
        <taxon>Pseudomonadati</taxon>
        <taxon>Thermodesulfobacteriota</taxon>
        <taxon>Desulfobulbia</taxon>
        <taxon>Desulfobulbales</taxon>
        <taxon>Desulfobulbaceae</taxon>
        <taxon>Desulfobulbus</taxon>
    </lineage>
</organism>
<accession>A0A7T6ARB8</accession>
<protein>
    <submittedName>
        <fullName evidence="1">Uncharacterized protein</fullName>
    </submittedName>
</protein>
<evidence type="ECO:0000313" key="2">
    <source>
        <dbReference type="Proteomes" id="UP000596092"/>
    </source>
</evidence>